<feature type="transmembrane region" description="Helical" evidence="6">
    <location>
        <begin position="435"/>
        <end position="455"/>
    </location>
</feature>
<dbReference type="OrthoDB" id="6770063at2759"/>
<feature type="transmembrane region" description="Helical" evidence="6">
    <location>
        <begin position="213"/>
        <end position="232"/>
    </location>
</feature>
<feature type="transmembrane region" description="Helical" evidence="6">
    <location>
        <begin position="652"/>
        <end position="679"/>
    </location>
</feature>
<evidence type="ECO:0000313" key="8">
    <source>
        <dbReference type="EMBL" id="KAG0663522.1"/>
    </source>
</evidence>
<evidence type="ECO:0000256" key="2">
    <source>
        <dbReference type="ARBA" id="ARBA00022692"/>
    </source>
</evidence>
<name>A0A9P6W608_RHOMI</name>
<dbReference type="GO" id="GO:0005886">
    <property type="term" value="C:plasma membrane"/>
    <property type="evidence" value="ECO:0007669"/>
    <property type="project" value="TreeGrafter"/>
</dbReference>
<dbReference type="InterPro" id="IPR005829">
    <property type="entry name" value="Sugar_transporter_CS"/>
</dbReference>
<evidence type="ECO:0000256" key="5">
    <source>
        <dbReference type="SAM" id="MobiDB-lite"/>
    </source>
</evidence>
<keyword evidence="3 6" id="KW-1133">Transmembrane helix</keyword>
<gene>
    <name evidence="8" type="ORF">C6P46_002418</name>
</gene>
<keyword evidence="2 6" id="KW-0812">Transmembrane</keyword>
<accession>A0A9P6W608</accession>
<dbReference type="GO" id="GO:0022857">
    <property type="term" value="F:transmembrane transporter activity"/>
    <property type="evidence" value="ECO:0007669"/>
    <property type="project" value="InterPro"/>
</dbReference>
<feature type="transmembrane region" description="Helical" evidence="6">
    <location>
        <begin position="529"/>
        <end position="552"/>
    </location>
</feature>
<comment type="caution">
    <text evidence="8">The sequence shown here is derived from an EMBL/GenBank/DDBJ whole genome shotgun (WGS) entry which is preliminary data.</text>
</comment>
<dbReference type="AlphaFoldDB" id="A0A9P6W608"/>
<feature type="transmembrane region" description="Helical" evidence="6">
    <location>
        <begin position="188"/>
        <end position="207"/>
    </location>
</feature>
<evidence type="ECO:0000259" key="7">
    <source>
        <dbReference type="PROSITE" id="PS50850"/>
    </source>
</evidence>
<feature type="region of interest" description="Disordered" evidence="5">
    <location>
        <begin position="846"/>
        <end position="889"/>
    </location>
</feature>
<protein>
    <recommendedName>
        <fullName evidence="7">Major facilitator superfamily (MFS) profile domain-containing protein</fullName>
    </recommendedName>
</protein>
<reference evidence="8 9" key="1">
    <citation type="submission" date="2020-11" db="EMBL/GenBank/DDBJ databases">
        <title>Kefir isolates.</title>
        <authorList>
            <person name="Marcisauskas S."/>
            <person name="Kim Y."/>
            <person name="Blasche S."/>
        </authorList>
    </citation>
    <scope>NUCLEOTIDE SEQUENCE [LARGE SCALE GENOMIC DNA]</scope>
    <source>
        <strain evidence="8 9">KR</strain>
    </source>
</reference>
<dbReference type="InterPro" id="IPR036259">
    <property type="entry name" value="MFS_trans_sf"/>
</dbReference>
<evidence type="ECO:0000256" key="3">
    <source>
        <dbReference type="ARBA" id="ARBA00022989"/>
    </source>
</evidence>
<proteinExistence type="predicted"/>
<evidence type="ECO:0000313" key="9">
    <source>
        <dbReference type="Proteomes" id="UP000777482"/>
    </source>
</evidence>
<feature type="transmembrane region" description="Helical" evidence="6">
    <location>
        <begin position="367"/>
        <end position="388"/>
    </location>
</feature>
<evidence type="ECO:0000256" key="1">
    <source>
        <dbReference type="ARBA" id="ARBA00004141"/>
    </source>
</evidence>
<dbReference type="PROSITE" id="PS00216">
    <property type="entry name" value="SUGAR_TRANSPORT_1"/>
    <property type="match status" value="1"/>
</dbReference>
<dbReference type="PANTHER" id="PTHR23502">
    <property type="entry name" value="MAJOR FACILITATOR SUPERFAMILY"/>
    <property type="match status" value="1"/>
</dbReference>
<feature type="compositionally biased region" description="Polar residues" evidence="5">
    <location>
        <begin position="66"/>
        <end position="75"/>
    </location>
</feature>
<dbReference type="SUPFAM" id="SSF103473">
    <property type="entry name" value="MFS general substrate transporter"/>
    <property type="match status" value="1"/>
</dbReference>
<dbReference type="InterPro" id="IPR020846">
    <property type="entry name" value="MFS_dom"/>
</dbReference>
<feature type="transmembrane region" description="Helical" evidence="6">
    <location>
        <begin position="583"/>
        <end position="601"/>
    </location>
</feature>
<dbReference type="Proteomes" id="UP000777482">
    <property type="component" value="Unassembled WGS sequence"/>
</dbReference>
<dbReference type="GO" id="GO:0140115">
    <property type="term" value="P:export across plasma membrane"/>
    <property type="evidence" value="ECO:0007669"/>
    <property type="project" value="UniProtKB-ARBA"/>
</dbReference>
<dbReference type="GO" id="GO:0042908">
    <property type="term" value="P:xenobiotic transport"/>
    <property type="evidence" value="ECO:0007669"/>
    <property type="project" value="UniProtKB-ARBA"/>
</dbReference>
<feature type="transmembrane region" description="Helical" evidence="6">
    <location>
        <begin position="394"/>
        <end position="414"/>
    </location>
</feature>
<keyword evidence="9" id="KW-1185">Reference proteome</keyword>
<feature type="transmembrane region" description="Helical" evidence="6">
    <location>
        <begin position="505"/>
        <end position="523"/>
    </location>
</feature>
<feature type="transmembrane region" description="Helical" evidence="6">
    <location>
        <begin position="281"/>
        <end position="306"/>
    </location>
</feature>
<feature type="transmembrane region" description="Helical" evidence="6">
    <location>
        <begin position="253"/>
        <end position="275"/>
    </location>
</feature>
<keyword evidence="4 6" id="KW-0472">Membrane</keyword>
<feature type="compositionally biased region" description="Basic and acidic residues" evidence="5">
    <location>
        <begin position="802"/>
        <end position="811"/>
    </location>
</feature>
<evidence type="ECO:0000256" key="4">
    <source>
        <dbReference type="ARBA" id="ARBA00023136"/>
    </source>
</evidence>
<dbReference type="PANTHER" id="PTHR23502:SF48">
    <property type="entry name" value="MULTIDRUG TRANSPORTER, PUTATIVE (AFU_ORTHOLOGUE AFUA_5G02700)-RELATED"/>
    <property type="match status" value="1"/>
</dbReference>
<dbReference type="PROSITE" id="PS50850">
    <property type="entry name" value="MFS"/>
    <property type="match status" value="1"/>
</dbReference>
<dbReference type="FunFam" id="1.20.1250.20:FF:000011">
    <property type="entry name" value="MFS multidrug transporter, putative"/>
    <property type="match status" value="1"/>
</dbReference>
<feature type="domain" description="Major facilitator superfamily (MFS) profile" evidence="7">
    <location>
        <begin position="127"/>
        <end position="557"/>
    </location>
</feature>
<dbReference type="CDD" id="cd17323">
    <property type="entry name" value="MFS_Tpo1_MDR_like"/>
    <property type="match status" value="1"/>
</dbReference>
<dbReference type="Gene3D" id="1.20.1250.20">
    <property type="entry name" value="MFS general substrate transporter like domains"/>
    <property type="match status" value="1"/>
</dbReference>
<feature type="transmembrane region" description="Helical" evidence="6">
    <location>
        <begin position="125"/>
        <end position="149"/>
    </location>
</feature>
<evidence type="ECO:0000256" key="6">
    <source>
        <dbReference type="SAM" id="Phobius"/>
    </source>
</evidence>
<comment type="subcellular location">
    <subcellularLocation>
        <location evidence="1">Membrane</location>
        <topology evidence="1">Multi-pass membrane protein</topology>
    </subcellularLocation>
</comment>
<feature type="region of interest" description="Disordered" evidence="5">
    <location>
        <begin position="57"/>
        <end position="92"/>
    </location>
</feature>
<sequence>MADSHALGRTVSHGFVQRPLDVPDELTFPQLTERGPHTDAYLEETPSGLVLAREAEAGQAIPTPSRRASQQSTLVSPAHAAGGGGGGEKVPPTKPEAAAVDDTKLVTWLVDDPQNPRNWSHRKKWVQTIIPTMFCFIAGFASSLITGGMPEQAEYFGIGELVMNLVICVFVVGFGLGPLFLAPLSELYGRRIVYIVSMFLYFIFILPECVTDSFAVMIIFRFFSGLMVSGVMTNAAGSITDLWSINERGYKMVAFSGILFASPCLGPLIGGYLTMTRGWRAMWWLLFGFSGGMWAICSPLLVETYAPTLLQWRAKRLRKETGDETIMTEQERLKRPLSEIAHETLLRPIVMLTTEPIMMCMAGYLSLIYGLLYAFFFAYPIVFLAHGFNAGEVGLTFMSIFIGIVMVVVFACPVQERYYRRRVAECGGGTPPPEARLPLMMFGSIVLPIALFIFASTSPQSVHWAGALVSGIPFGFALVAVYISANTYIAVAFSQYSASAMAAKTFFRSMVGASMPMWIPPVYAAIGHWWAGSIFAFLSVAMAPIPFIFFFYGGKIRQRSAHYARHSSDIAISRTMRLPGSSAISSPFSVVARVVTVLTYEDANTQVTDDEELAFWVVVVFLFFDGYFACLPDQIARRSKMGRLWKSVNTIIGWPIISVIACRSINALALVIAGSLAILSNLPDETELTAETWHTAAPAVLWCAPARIARVLREMLEVLDAAENAREERPTGQADRSATLLVDHSPFETGTPPEEFAPRCEELAAGTDVPQDPEESRLSPQPTNGPSLEEPQAPVATVELPATDKLEDSKKSRLSLQLANEPSLEEPQAPTATNELAATDMLEKDPQECRLSPQPADGPSLNEPQAPLSAEREADKTVTRSRRLPPTSSGTALPLSLLDECLLHILQDFSEEDCYPTLYAACLASKIWRDTAQSYLYGIIRLHFQDGSERPLRLLASLLKFRRLAKHTLQLTLKVRGAALVDVAAAASLFGDFTRVQSLSLTFSRDELFILGPHWAFYLRNLERLTLDGPLDDRLADFRRLPTFELEELSISRDFPQIAIYRLTLLSFATLTKLTLTASDTEQAPELSYLVSLRELEILQPYRDTEPVKNKHKTVKNKPLDARAIAAYVERLLASARQLPQLRCLAFLNPWDLQSNDWPDLRSKSASILKALPNKLVVLNLTSAVSAIDFMGLDKLVRNPKSRPVNLQVVGMDKEAKGSLPYSAEDLERDWAENGVKISWTARRVHANFPLVTVTTKTETTAGEESCH</sequence>
<feature type="transmembrane region" description="Helical" evidence="6">
    <location>
        <begin position="467"/>
        <end position="493"/>
    </location>
</feature>
<feature type="transmembrane region" description="Helical" evidence="6">
    <location>
        <begin position="161"/>
        <end position="181"/>
    </location>
</feature>
<organism evidence="8 9">
    <name type="scientific">Rhodotorula mucilaginosa</name>
    <name type="common">Yeast</name>
    <name type="synonym">Rhodotorula rubra</name>
    <dbReference type="NCBI Taxonomy" id="5537"/>
    <lineage>
        <taxon>Eukaryota</taxon>
        <taxon>Fungi</taxon>
        <taxon>Dikarya</taxon>
        <taxon>Basidiomycota</taxon>
        <taxon>Pucciniomycotina</taxon>
        <taxon>Microbotryomycetes</taxon>
        <taxon>Sporidiobolales</taxon>
        <taxon>Sporidiobolaceae</taxon>
        <taxon>Rhodotorula</taxon>
    </lineage>
</organism>
<feature type="region of interest" description="Disordered" evidence="5">
    <location>
        <begin position="724"/>
        <end position="831"/>
    </location>
</feature>
<dbReference type="EMBL" id="PUHQ01000019">
    <property type="protein sequence ID" value="KAG0663522.1"/>
    <property type="molecule type" value="Genomic_DNA"/>
</dbReference>
<feature type="transmembrane region" description="Helical" evidence="6">
    <location>
        <begin position="613"/>
        <end position="631"/>
    </location>
</feature>
<dbReference type="InterPro" id="IPR011701">
    <property type="entry name" value="MFS"/>
</dbReference>
<dbReference type="Pfam" id="PF07690">
    <property type="entry name" value="MFS_1"/>
    <property type="match status" value="1"/>
</dbReference>